<keyword evidence="4" id="KW-0489">Methyltransferase</keyword>
<dbReference type="AlphaFoldDB" id="A0A829YB74"/>
<keyword evidence="7" id="KW-0808">Transferase</keyword>
<comment type="caution">
    <text evidence="12">Lacks conserved residue(s) required for the propagation of feature annotation.</text>
</comment>
<comment type="catalytic activity">
    <reaction evidence="1">
        <text>ATP + protein L-histidine = ADP + protein N-phospho-L-histidine.</text>
        <dbReference type="EC" id="2.7.13.3"/>
    </reaction>
</comment>
<accession>A0A829YB74</accession>
<organism evidence="17 18">
    <name type="scientific">Steroidobacter agaridevorans</name>
    <dbReference type="NCBI Taxonomy" id="2695856"/>
    <lineage>
        <taxon>Bacteria</taxon>
        <taxon>Pseudomonadati</taxon>
        <taxon>Pseudomonadota</taxon>
        <taxon>Gammaproteobacteria</taxon>
        <taxon>Steroidobacterales</taxon>
        <taxon>Steroidobacteraceae</taxon>
        <taxon>Steroidobacter</taxon>
    </lineage>
</organism>
<dbReference type="InterPro" id="IPR036804">
    <property type="entry name" value="CheR_N_sf"/>
</dbReference>
<dbReference type="SUPFAM" id="SSF57997">
    <property type="entry name" value="Tropomyosin"/>
    <property type="match status" value="1"/>
</dbReference>
<dbReference type="Gene3D" id="1.10.155.10">
    <property type="entry name" value="Chemotaxis receptor methyltransferase CheR, N-terminal domain"/>
    <property type="match status" value="1"/>
</dbReference>
<dbReference type="PROSITE" id="PS50123">
    <property type="entry name" value="CHER"/>
    <property type="match status" value="1"/>
</dbReference>
<dbReference type="InterPro" id="IPR022642">
    <property type="entry name" value="CheR_C"/>
</dbReference>
<dbReference type="SUPFAM" id="SSF53335">
    <property type="entry name" value="S-adenosyl-L-methionine-dependent methyltransferases"/>
    <property type="match status" value="1"/>
</dbReference>
<dbReference type="GO" id="GO:0004673">
    <property type="term" value="F:protein histidine kinase activity"/>
    <property type="evidence" value="ECO:0007669"/>
    <property type="project" value="UniProtKB-EC"/>
</dbReference>
<dbReference type="InterPro" id="IPR000780">
    <property type="entry name" value="CheR_MeTrfase"/>
</dbReference>
<evidence type="ECO:0000259" key="15">
    <source>
        <dbReference type="PROSITE" id="PS50122"/>
    </source>
</evidence>
<dbReference type="GO" id="GO:0005737">
    <property type="term" value="C:cytoplasm"/>
    <property type="evidence" value="ECO:0007669"/>
    <property type="project" value="InterPro"/>
</dbReference>
<dbReference type="InterPro" id="IPR035965">
    <property type="entry name" value="PAS-like_dom_sf"/>
</dbReference>
<feature type="coiled-coil region" evidence="13">
    <location>
        <begin position="219"/>
        <end position="246"/>
    </location>
</feature>
<evidence type="ECO:0000256" key="11">
    <source>
        <dbReference type="ARBA" id="ARBA00022840"/>
    </source>
</evidence>
<keyword evidence="11" id="KW-0067">ATP-binding</keyword>
<dbReference type="SMART" id="SM00091">
    <property type="entry name" value="PAS"/>
    <property type="match status" value="3"/>
</dbReference>
<dbReference type="PANTHER" id="PTHR24422:SF27">
    <property type="entry name" value="PROTEIN-GLUTAMATE O-METHYLTRANSFERASE"/>
    <property type="match status" value="1"/>
</dbReference>
<dbReference type="PANTHER" id="PTHR24422">
    <property type="entry name" value="CHEMOTAXIS PROTEIN METHYLTRANSFERASE"/>
    <property type="match status" value="1"/>
</dbReference>
<dbReference type="SMART" id="SM00911">
    <property type="entry name" value="HWE_HK"/>
    <property type="match status" value="1"/>
</dbReference>
<dbReference type="InterPro" id="IPR011102">
    <property type="entry name" value="Sig_transdc_His_kinase_HWE"/>
</dbReference>
<reference evidence="18" key="1">
    <citation type="submission" date="2020-01" db="EMBL/GenBank/DDBJ databases">
        <title>'Steroidobacter agaridevorans' sp. nov., agar-degrading bacteria isolated from rhizosphere soils.</title>
        <authorList>
            <person name="Ikenaga M."/>
            <person name="Kataoka M."/>
            <person name="Murouchi A."/>
            <person name="Katsuragi S."/>
            <person name="Sakai M."/>
        </authorList>
    </citation>
    <scope>NUCLEOTIDE SEQUENCE [LARGE SCALE GENOMIC DNA]</scope>
    <source>
        <strain evidence="18">YU21-B</strain>
    </source>
</reference>
<dbReference type="PRINTS" id="PR00996">
    <property type="entry name" value="CHERMTFRASE"/>
</dbReference>
<dbReference type="Pfam" id="PF13596">
    <property type="entry name" value="PAS_10"/>
    <property type="match status" value="1"/>
</dbReference>
<dbReference type="SUPFAM" id="SSF47757">
    <property type="entry name" value="Chemotaxis receptor methyltransferase CheR, N-terminal domain"/>
    <property type="match status" value="1"/>
</dbReference>
<dbReference type="SMART" id="SM00138">
    <property type="entry name" value="MeTrc"/>
    <property type="match status" value="1"/>
</dbReference>
<evidence type="ECO:0000256" key="2">
    <source>
        <dbReference type="ARBA" id="ARBA00001541"/>
    </source>
</evidence>
<keyword evidence="10" id="KW-0418">Kinase</keyword>
<dbReference type="Pfam" id="PF01339">
    <property type="entry name" value="CheB_methylest"/>
    <property type="match status" value="1"/>
</dbReference>
<evidence type="ECO:0000259" key="16">
    <source>
        <dbReference type="PROSITE" id="PS50123"/>
    </source>
</evidence>
<dbReference type="PROSITE" id="PS50122">
    <property type="entry name" value="CHEB"/>
    <property type="match status" value="1"/>
</dbReference>
<evidence type="ECO:0000256" key="13">
    <source>
        <dbReference type="SAM" id="Coils"/>
    </source>
</evidence>
<evidence type="ECO:0000256" key="4">
    <source>
        <dbReference type="ARBA" id="ARBA00022603"/>
    </source>
</evidence>
<sequence>MFLGAAPADAGFAYVLVQHLDPNHESMLGELLARRTSMPVRQIVDNMAIEPNCVYLIPPNASLTIEQARLRLCGFAEPRGFRRPIDVFFRSLAADQGQNAACIVLSGTGADGSEGLRAIKEAGGLTLVQDPNTAKYDGMPKSAVATGLVDKVLAVADMPDAIRDYFERGQASVVNLPDVTDFLLGVCEHLRHRLGHDFSQYKRSTMLRRVQRRMQVVGASTAEEYLERLESKADEARLLFRDLLINVTCFFRDAEAFDFLRREVIPALLRDKGAGDTVRIWTPGCSSGEEAYSIAILIAEALSRMQARPTIQIFATDIDEAMLQKARAASYPQSAVKDVPLELLDRYFYAQDDDYALTQSVRDMVRVSNHNLIKDPPFSRVDMIVCRNLLIYLNSNLQQRLIPVFHYALKPQGWLFLGSAENIAARNDIFDTVDAPAKVYRRRGSHRQSVAMPLFVQPLALAAADPLPAQDARRPLDRSDTAGRRILERYAPPHVVVNSDSDIVRASGRTGKYLELAEGTPSNKVTDLAKRGLRSAVRSVLEGARSTRKRTIKRDVAVEGDDESVLHVDVIADPLNEEDVLLVFQDAGAGRETDADTDVQEESYSQEERIKQLEDELDETRSRLRTTIEELETSNEELKSSNEEMMSMNEELQSANEELATVNEELKNKVDQLARANSDLQNFIESTQVPTIFLDRKMRIRSFTPATRGLFRFQEQDRGRLFSDVVSRADQRQLEALGRKVLETGEPVEQELAIEDGDESYVLRVLPYRDLNDAIDGVILVFADVTKVRQAQADVARNEGLARQRSREIETLYKTAPVGMAMVDRNRRFLRVNQHFAVLAEHSMDVLIGRTLEDMIPALAERMAAPVVEVFEQAKAAVNIDATVRINGDAARDFLIDFYPYEEDGRVAAVGVILKDVTELRRLEKELRRLMDELQHRVKNTLATVASIVNQTVGSKTERTELVDTLKRRIGALAATHNLLTLQDWRDASLRDILDAELTPYDHKGRISLDGPEVRLPPKHALSLTLTLHELTTNAAKYGALAHEGGKLAIDWIVSVDAAGRCLTLRWVETGVPGLSPMKVKESFGTKLIRNAVSHDLQGTCDYRLAAGGLNCTFSMRF</sequence>
<name>A0A829YB74_9GAMM</name>
<dbReference type="GO" id="GO:0008983">
    <property type="term" value="F:protein-glutamate O-methyltransferase activity"/>
    <property type="evidence" value="ECO:0007669"/>
    <property type="project" value="UniProtKB-EC"/>
</dbReference>
<dbReference type="InterPro" id="IPR050903">
    <property type="entry name" value="Bact_Chemotaxis_MeTrfase"/>
</dbReference>
<dbReference type="InterPro" id="IPR022641">
    <property type="entry name" value="CheR_N"/>
</dbReference>
<evidence type="ECO:0000256" key="7">
    <source>
        <dbReference type="ARBA" id="ARBA00022679"/>
    </source>
</evidence>
<feature type="coiled-coil region" evidence="13">
    <location>
        <begin position="603"/>
        <end position="683"/>
    </location>
</feature>
<evidence type="ECO:0000256" key="1">
    <source>
        <dbReference type="ARBA" id="ARBA00000085"/>
    </source>
</evidence>
<dbReference type="Gene3D" id="3.40.50.150">
    <property type="entry name" value="Vaccinia Virus protein VP39"/>
    <property type="match status" value="1"/>
</dbReference>
<comment type="caution">
    <text evidence="17">The sequence shown here is derived from an EMBL/GenBank/DDBJ whole genome shotgun (WGS) entry which is preliminary data.</text>
</comment>
<dbReference type="GO" id="GO:0032259">
    <property type="term" value="P:methylation"/>
    <property type="evidence" value="ECO:0007669"/>
    <property type="project" value="UniProtKB-KW"/>
</dbReference>
<gene>
    <name evidence="17" type="ORF">GCM10011487_20780</name>
</gene>
<evidence type="ECO:0000313" key="17">
    <source>
        <dbReference type="EMBL" id="GFE80078.1"/>
    </source>
</evidence>
<feature type="domain" description="CheR-type methyltransferase" evidence="16">
    <location>
        <begin position="190"/>
        <end position="443"/>
    </location>
</feature>
<evidence type="ECO:0000256" key="12">
    <source>
        <dbReference type="PROSITE-ProRule" id="PRU00050"/>
    </source>
</evidence>
<keyword evidence="8" id="KW-0949">S-adenosyl-L-methionine</keyword>
<dbReference type="Pfam" id="PF03705">
    <property type="entry name" value="CheR_N"/>
    <property type="match status" value="1"/>
</dbReference>
<dbReference type="CDD" id="cd02440">
    <property type="entry name" value="AdoMet_MTases"/>
    <property type="match status" value="1"/>
</dbReference>
<dbReference type="EMBL" id="BLJN01000002">
    <property type="protein sequence ID" value="GFE80078.1"/>
    <property type="molecule type" value="Genomic_DNA"/>
</dbReference>
<dbReference type="GO" id="GO:0006935">
    <property type="term" value="P:chemotaxis"/>
    <property type="evidence" value="ECO:0007669"/>
    <property type="project" value="InterPro"/>
</dbReference>
<dbReference type="SUPFAM" id="SSF52738">
    <property type="entry name" value="Methylesterase CheB, C-terminal domain"/>
    <property type="match status" value="1"/>
</dbReference>
<protein>
    <submittedName>
        <fullName evidence="17">Chemotaxis protein CheR</fullName>
    </submittedName>
</protein>
<dbReference type="InterPro" id="IPR013656">
    <property type="entry name" value="PAS_4"/>
</dbReference>
<dbReference type="Pfam" id="PF07536">
    <property type="entry name" value="HWE_HK"/>
    <property type="match status" value="1"/>
</dbReference>
<dbReference type="SUPFAM" id="SSF55785">
    <property type="entry name" value="PYP-like sensor domain (PAS domain)"/>
    <property type="match status" value="2"/>
</dbReference>
<keyword evidence="6" id="KW-0288">FMN</keyword>
<keyword evidence="18" id="KW-1185">Reference proteome</keyword>
<evidence type="ECO:0000256" key="6">
    <source>
        <dbReference type="ARBA" id="ARBA00022643"/>
    </source>
</evidence>
<keyword evidence="13" id="KW-0175">Coiled coil</keyword>
<evidence type="ECO:0000259" key="14">
    <source>
        <dbReference type="PROSITE" id="PS50113"/>
    </source>
</evidence>
<dbReference type="NCBIfam" id="TIGR00229">
    <property type="entry name" value="sensory_box"/>
    <property type="match status" value="1"/>
</dbReference>
<dbReference type="GO" id="GO:0008984">
    <property type="term" value="F:protein-glutamate methylesterase activity"/>
    <property type="evidence" value="ECO:0007669"/>
    <property type="project" value="InterPro"/>
</dbReference>
<evidence type="ECO:0000256" key="10">
    <source>
        <dbReference type="ARBA" id="ARBA00022777"/>
    </source>
</evidence>
<evidence type="ECO:0000256" key="5">
    <source>
        <dbReference type="ARBA" id="ARBA00022630"/>
    </source>
</evidence>
<dbReference type="InterPro" id="IPR035909">
    <property type="entry name" value="CheB_C"/>
</dbReference>
<dbReference type="InterPro" id="IPR000700">
    <property type="entry name" value="PAS-assoc_C"/>
</dbReference>
<proteinExistence type="predicted"/>
<keyword evidence="5" id="KW-0285">Flavoprotein</keyword>
<dbReference type="CDD" id="cd16434">
    <property type="entry name" value="CheB-CheR_fusion"/>
    <property type="match status" value="1"/>
</dbReference>
<keyword evidence="9" id="KW-0547">Nucleotide-binding</keyword>
<keyword evidence="3" id="KW-0597">Phosphoprotein</keyword>
<dbReference type="InterPro" id="IPR000014">
    <property type="entry name" value="PAS"/>
</dbReference>
<evidence type="ECO:0000256" key="3">
    <source>
        <dbReference type="ARBA" id="ARBA00022553"/>
    </source>
</evidence>
<dbReference type="Gene3D" id="3.30.450.20">
    <property type="entry name" value="PAS domain"/>
    <property type="match status" value="2"/>
</dbReference>
<evidence type="ECO:0000313" key="18">
    <source>
        <dbReference type="Proteomes" id="UP000445000"/>
    </source>
</evidence>
<comment type="catalytic activity">
    <reaction evidence="2">
        <text>L-glutamyl-[protein] + S-adenosyl-L-methionine = [protein]-L-glutamate 5-O-methyl ester + S-adenosyl-L-homocysteine</text>
        <dbReference type="Rhea" id="RHEA:24452"/>
        <dbReference type="Rhea" id="RHEA-COMP:10208"/>
        <dbReference type="Rhea" id="RHEA-COMP:10311"/>
        <dbReference type="ChEBI" id="CHEBI:29973"/>
        <dbReference type="ChEBI" id="CHEBI:57856"/>
        <dbReference type="ChEBI" id="CHEBI:59789"/>
        <dbReference type="ChEBI" id="CHEBI:82795"/>
        <dbReference type="EC" id="2.1.1.80"/>
    </reaction>
</comment>
<dbReference type="Pfam" id="PF08448">
    <property type="entry name" value="PAS_4"/>
    <property type="match status" value="1"/>
</dbReference>
<evidence type="ECO:0000256" key="8">
    <source>
        <dbReference type="ARBA" id="ARBA00022691"/>
    </source>
</evidence>
<dbReference type="Pfam" id="PF01739">
    <property type="entry name" value="CheR"/>
    <property type="match status" value="1"/>
</dbReference>
<dbReference type="InterPro" id="IPR000673">
    <property type="entry name" value="Sig_transdc_resp-reg_Me-estase"/>
</dbReference>
<feature type="domain" description="CheB-type methylesterase" evidence="15">
    <location>
        <begin position="1"/>
        <end position="169"/>
    </location>
</feature>
<dbReference type="InterPro" id="IPR029063">
    <property type="entry name" value="SAM-dependent_MTases_sf"/>
</dbReference>
<feature type="coiled-coil region" evidence="13">
    <location>
        <begin position="913"/>
        <end position="944"/>
    </location>
</feature>
<feature type="domain" description="PAC" evidence="14">
    <location>
        <begin position="746"/>
        <end position="797"/>
    </location>
</feature>
<dbReference type="Proteomes" id="UP000445000">
    <property type="component" value="Unassembled WGS sequence"/>
</dbReference>
<dbReference type="Gene3D" id="3.40.50.180">
    <property type="entry name" value="Methylesterase CheB, C-terminal domain"/>
    <property type="match status" value="1"/>
</dbReference>
<dbReference type="GO" id="GO:0005524">
    <property type="term" value="F:ATP binding"/>
    <property type="evidence" value="ECO:0007669"/>
    <property type="project" value="UniProtKB-KW"/>
</dbReference>
<evidence type="ECO:0000256" key="9">
    <source>
        <dbReference type="ARBA" id="ARBA00022741"/>
    </source>
</evidence>
<dbReference type="GO" id="GO:0000156">
    <property type="term" value="F:phosphorelay response regulator activity"/>
    <property type="evidence" value="ECO:0007669"/>
    <property type="project" value="InterPro"/>
</dbReference>
<dbReference type="PROSITE" id="PS50113">
    <property type="entry name" value="PAC"/>
    <property type="match status" value="1"/>
</dbReference>